<reference evidence="5 6" key="2">
    <citation type="submission" date="2016-10" db="EMBL/GenBank/DDBJ databases">
        <authorList>
            <person name="de Groot N.N."/>
        </authorList>
    </citation>
    <scope>NUCLEOTIDE SEQUENCE [LARGE SCALE GENOMIC DNA]</scope>
    <source>
        <strain evidence="5 6">BS2772</strain>
    </source>
</reference>
<evidence type="ECO:0000313" key="6">
    <source>
        <dbReference type="Proteomes" id="UP000182470"/>
    </source>
</evidence>
<dbReference type="RefSeq" id="WP_083359101.1">
    <property type="nucleotide sequence ID" value="NZ_JXDI01000003.1"/>
</dbReference>
<evidence type="ECO:0000259" key="2">
    <source>
        <dbReference type="Pfam" id="PF26078"/>
    </source>
</evidence>
<dbReference type="PANTHER" id="PTHR35862">
    <property type="entry name" value="FELS-2 PROPHAGE PROTEIN"/>
    <property type="match status" value="1"/>
</dbReference>
<dbReference type="EMBL" id="JXDI01000003">
    <property type="protein sequence ID" value="KAF2406710.1"/>
    <property type="molecule type" value="Genomic_DNA"/>
</dbReference>
<dbReference type="InterPro" id="IPR052726">
    <property type="entry name" value="Phage_Baseplate_Hub"/>
</dbReference>
<dbReference type="Pfam" id="PF04865">
    <property type="entry name" value="Baseplate_J"/>
    <property type="match status" value="1"/>
</dbReference>
<sequence length="373" mass="39889">MRELPKPIFVVIDPAATEADLIARYEEKSGKTLYPAQIERLFIDQIAYATTGLQMSIQNAGEQLLVRHSNGPILDYLGELVATPRLLAIAARCTVRFTIALPATQPMLIPVGTRVATQDAKLAFATDEDVLIPAGQAQVTVTATCSTVGEAGNGWAIGQISVIANPPFAGLLATNITVSYDGAEDEGDDRYRERIILAPEAYSNAGSRGAYRYHAMAVHQSIKDVAVHGPAEGQQPGHVALFPLTTSGLPTADLLQRVLTLVSGEKVRPLCDTVHALPPVQVDYSISARIVFFNSADRFTTMARVQAAAETYALELSVGLGVDIVPEQLIARLQVAGVYRAFVEQPAVPRELLGNEWAVCSSIQLIDGGTSNG</sequence>
<dbReference type="Pfam" id="PF26078">
    <property type="entry name" value="Baseplate_J_M"/>
    <property type="match status" value="1"/>
</dbReference>
<feature type="domain" description="Baseplate J-like central" evidence="2">
    <location>
        <begin position="203"/>
        <end position="277"/>
    </location>
</feature>
<dbReference type="EMBL" id="LT629704">
    <property type="protein sequence ID" value="SDN50522.1"/>
    <property type="molecule type" value="Genomic_DNA"/>
</dbReference>
<gene>
    <name evidence="4" type="ORF">PSAN_48870</name>
    <name evidence="5" type="ORF">SAMN04490179_4547</name>
</gene>
<feature type="domain" description="Baseplate J-like C-terminal" evidence="3">
    <location>
        <begin position="284"/>
        <end position="365"/>
    </location>
</feature>
<proteinExistence type="predicted"/>
<keyword evidence="7" id="KW-1185">Reference proteome</keyword>
<dbReference type="InterPro" id="IPR058531">
    <property type="entry name" value="Baseplate_J_M"/>
</dbReference>
<accession>A0A1H0BY51</accession>
<organism evidence="5 6">
    <name type="scientific">Pseudomonas antarctica</name>
    <dbReference type="NCBI Taxonomy" id="219572"/>
    <lineage>
        <taxon>Bacteria</taxon>
        <taxon>Pseudomonadati</taxon>
        <taxon>Pseudomonadota</taxon>
        <taxon>Gammaproteobacteria</taxon>
        <taxon>Pseudomonadales</taxon>
        <taxon>Pseudomonadaceae</taxon>
        <taxon>Pseudomonas</taxon>
    </lineage>
</organism>
<name>A0A1H0BY51_9PSED</name>
<dbReference type="InterPro" id="IPR058530">
    <property type="entry name" value="Baseplate_J-like_C"/>
</dbReference>
<evidence type="ECO:0000259" key="1">
    <source>
        <dbReference type="Pfam" id="PF04865"/>
    </source>
</evidence>
<feature type="domain" description="Baseplate protein J-like barrel" evidence="1">
    <location>
        <begin position="94"/>
        <end position="179"/>
    </location>
</feature>
<evidence type="ECO:0000313" key="4">
    <source>
        <dbReference type="EMBL" id="KAF2406710.1"/>
    </source>
</evidence>
<dbReference type="Pfam" id="PF26079">
    <property type="entry name" value="Baseplate_J_C"/>
    <property type="match status" value="1"/>
</dbReference>
<protein>
    <submittedName>
        <fullName evidence="4">Baseplate J-like protein</fullName>
    </submittedName>
    <submittedName>
        <fullName evidence="5">Phage-related baseplate assembly protein</fullName>
    </submittedName>
</protein>
<dbReference type="Proteomes" id="UP000182470">
    <property type="component" value="Chromosome I"/>
</dbReference>
<evidence type="ECO:0000313" key="7">
    <source>
        <dbReference type="Proteomes" id="UP000748067"/>
    </source>
</evidence>
<dbReference type="PANTHER" id="PTHR35862:SF1">
    <property type="entry name" value="FELS-2 PROPHAGE PROTEIN"/>
    <property type="match status" value="1"/>
</dbReference>
<dbReference type="InterPro" id="IPR014507">
    <property type="entry name" value="Baseplate_assembly_J_pred"/>
</dbReference>
<dbReference type="InterPro" id="IPR006949">
    <property type="entry name" value="Barrel_Baseplate_J-like"/>
</dbReference>
<dbReference type="OrthoDB" id="9793802at2"/>
<evidence type="ECO:0000259" key="3">
    <source>
        <dbReference type="Pfam" id="PF26079"/>
    </source>
</evidence>
<dbReference type="AlphaFoldDB" id="A0A1H0BY51"/>
<evidence type="ECO:0000313" key="5">
    <source>
        <dbReference type="EMBL" id="SDN50522.1"/>
    </source>
</evidence>
<dbReference type="PIRSF" id="PIRSF020481">
    <property type="entry name" value="BAP"/>
    <property type="match status" value="1"/>
</dbReference>
<reference evidence="4 7" key="1">
    <citation type="submission" date="2015-01" db="EMBL/GenBank/DDBJ databases">
        <title>Genome Sequence of Pseudomonas antarctica CMS 35.</title>
        <authorList>
            <person name="Voget S."/>
            <person name="Chow J."/>
            <person name="Daniel R."/>
            <person name="Streit W."/>
        </authorList>
    </citation>
    <scope>NUCLEOTIDE SEQUENCE [LARGE SCALE GENOMIC DNA]</scope>
    <source>
        <strain evidence="4 7">CMS 35</strain>
    </source>
</reference>
<dbReference type="Proteomes" id="UP000748067">
    <property type="component" value="Unassembled WGS sequence"/>
</dbReference>